<keyword evidence="1" id="KW-0812">Transmembrane</keyword>
<accession>U3ABV5</accession>
<organism evidence="2 3">
    <name type="scientific">Halarchaeum acidiphilum MH1-52-1</name>
    <dbReference type="NCBI Taxonomy" id="1261545"/>
    <lineage>
        <taxon>Archaea</taxon>
        <taxon>Methanobacteriati</taxon>
        <taxon>Methanobacteriota</taxon>
        <taxon>Stenosarchaea group</taxon>
        <taxon>Halobacteria</taxon>
        <taxon>Halobacteriales</taxon>
        <taxon>Halobacteriaceae</taxon>
    </lineage>
</organism>
<feature type="transmembrane region" description="Helical" evidence="1">
    <location>
        <begin position="74"/>
        <end position="91"/>
    </location>
</feature>
<keyword evidence="3" id="KW-1185">Reference proteome</keyword>
<feature type="transmembrane region" description="Helical" evidence="1">
    <location>
        <begin position="21"/>
        <end position="39"/>
    </location>
</feature>
<gene>
    <name evidence="2" type="ORF">MBEHAL_1023</name>
</gene>
<dbReference type="Proteomes" id="UP000016986">
    <property type="component" value="Unassembled WGS sequence"/>
</dbReference>
<proteinExistence type="predicted"/>
<sequence>MTDENDDASGRGWLRRAGRRLETAVVGCIAALPFAVAFLPVLPGVVAVALVLLSGAIAVALVETGRLPVSYGGFFRWALATGVLSYAGWQLARLDVPPSETGVAVGCWILGALLAVAVANYRRVWTRLTA</sequence>
<reference evidence="2 3" key="1">
    <citation type="submission" date="2013-09" db="EMBL/GenBank/DDBJ databases">
        <title>Whole genome sequencing of Halarchaeum acidiphilum strain MH1-52-1.</title>
        <authorList>
            <person name="Shimane Y."/>
            <person name="Minegishi H."/>
            <person name="Nishi S."/>
            <person name="Echigo A."/>
            <person name="Shuto A."/>
            <person name="Konishi M."/>
            <person name="Ito T."/>
            <person name="Ohkuma M."/>
            <person name="Ohta Y."/>
            <person name="Nagano Y."/>
            <person name="Tsubouchi T."/>
            <person name="Mori K."/>
            <person name="Usui K."/>
            <person name="Kamekura M."/>
            <person name="Usami R."/>
            <person name="Takaki Y."/>
            <person name="Hatada Y."/>
        </authorList>
    </citation>
    <scope>NUCLEOTIDE SEQUENCE [LARGE SCALE GENOMIC DNA]</scope>
    <source>
        <strain evidence="2 3">JCM 16109</strain>
    </source>
</reference>
<evidence type="ECO:0000313" key="3">
    <source>
        <dbReference type="Proteomes" id="UP000016986"/>
    </source>
</evidence>
<name>U3ABV5_9EURY</name>
<keyword evidence="1" id="KW-0472">Membrane</keyword>
<dbReference type="EMBL" id="BATA01000018">
    <property type="protein sequence ID" value="GAD52263.1"/>
    <property type="molecule type" value="Genomic_DNA"/>
</dbReference>
<protein>
    <submittedName>
        <fullName evidence="2">Uncharacterized protein</fullName>
    </submittedName>
</protein>
<dbReference type="AlphaFoldDB" id="U3ABV5"/>
<dbReference type="RefSeq" id="WP_020222499.1">
    <property type="nucleotide sequence ID" value="NZ_BANO01000252.1"/>
</dbReference>
<evidence type="ECO:0000313" key="2">
    <source>
        <dbReference type="EMBL" id="GAD52263.1"/>
    </source>
</evidence>
<feature type="transmembrane region" description="Helical" evidence="1">
    <location>
        <begin position="45"/>
        <end position="62"/>
    </location>
</feature>
<feature type="transmembrane region" description="Helical" evidence="1">
    <location>
        <begin position="103"/>
        <end position="121"/>
    </location>
</feature>
<evidence type="ECO:0000256" key="1">
    <source>
        <dbReference type="SAM" id="Phobius"/>
    </source>
</evidence>
<comment type="caution">
    <text evidence="2">The sequence shown here is derived from an EMBL/GenBank/DDBJ whole genome shotgun (WGS) entry which is preliminary data.</text>
</comment>
<keyword evidence="1" id="KW-1133">Transmembrane helix</keyword>